<proteinExistence type="predicted"/>
<evidence type="ECO:0000256" key="3">
    <source>
        <dbReference type="ARBA" id="ARBA00023235"/>
    </source>
</evidence>
<evidence type="ECO:0000256" key="4">
    <source>
        <dbReference type="PIRSR" id="PIRSR600821-50"/>
    </source>
</evidence>
<dbReference type="Gene3D" id="3.20.20.10">
    <property type="entry name" value="Alanine racemase"/>
    <property type="match status" value="1"/>
</dbReference>
<gene>
    <name evidence="6" type="ORF">SAMN04489810_2525</name>
</gene>
<dbReference type="GO" id="GO:0008784">
    <property type="term" value="F:alanine racemase activity"/>
    <property type="evidence" value="ECO:0007669"/>
    <property type="project" value="InterPro"/>
</dbReference>
<dbReference type="OrthoDB" id="9813814at2"/>
<dbReference type="EMBL" id="LT629692">
    <property type="protein sequence ID" value="SDH25820.1"/>
    <property type="molecule type" value="Genomic_DNA"/>
</dbReference>
<dbReference type="GO" id="GO:0009252">
    <property type="term" value="P:peptidoglycan biosynthetic process"/>
    <property type="evidence" value="ECO:0007669"/>
    <property type="project" value="TreeGrafter"/>
</dbReference>
<dbReference type="InterPro" id="IPR029066">
    <property type="entry name" value="PLP-binding_barrel"/>
</dbReference>
<dbReference type="GO" id="GO:0030170">
    <property type="term" value="F:pyridoxal phosphate binding"/>
    <property type="evidence" value="ECO:0007669"/>
    <property type="project" value="TreeGrafter"/>
</dbReference>
<evidence type="ECO:0000313" key="7">
    <source>
        <dbReference type="Proteomes" id="UP000199009"/>
    </source>
</evidence>
<dbReference type="GO" id="GO:0030632">
    <property type="term" value="P:D-alanine biosynthetic process"/>
    <property type="evidence" value="ECO:0007669"/>
    <property type="project" value="TreeGrafter"/>
</dbReference>
<protein>
    <submittedName>
        <fullName evidence="6">Alanine racemase</fullName>
    </submittedName>
</protein>
<accession>A0A1G8AZQ2</accession>
<comment type="cofactor">
    <cofactor evidence="1 4">
        <name>pyridoxal 5'-phosphate</name>
        <dbReference type="ChEBI" id="CHEBI:597326"/>
    </cofactor>
</comment>
<dbReference type="PANTHER" id="PTHR30511:SF0">
    <property type="entry name" value="ALANINE RACEMASE, CATABOLIC-RELATED"/>
    <property type="match status" value="1"/>
</dbReference>
<dbReference type="SUPFAM" id="SSF51419">
    <property type="entry name" value="PLP-binding barrel"/>
    <property type="match status" value="1"/>
</dbReference>
<dbReference type="InterPro" id="IPR000821">
    <property type="entry name" value="Ala_racemase"/>
</dbReference>
<evidence type="ECO:0000256" key="1">
    <source>
        <dbReference type="ARBA" id="ARBA00001933"/>
    </source>
</evidence>
<keyword evidence="7" id="KW-1185">Reference proteome</keyword>
<evidence type="ECO:0000313" key="6">
    <source>
        <dbReference type="EMBL" id="SDH25820.1"/>
    </source>
</evidence>
<dbReference type="PRINTS" id="PR00992">
    <property type="entry name" value="ALARACEMASE"/>
</dbReference>
<name>A0A1G8AZQ2_9MICO</name>
<dbReference type="InterPro" id="IPR020622">
    <property type="entry name" value="Ala_racemase_pyridoxalP-BS"/>
</dbReference>
<dbReference type="GO" id="GO:0005829">
    <property type="term" value="C:cytosol"/>
    <property type="evidence" value="ECO:0007669"/>
    <property type="project" value="TreeGrafter"/>
</dbReference>
<dbReference type="InterPro" id="IPR009006">
    <property type="entry name" value="Ala_racemase/Decarboxylase_C"/>
</dbReference>
<feature type="domain" description="Alanine racemase N-terminal" evidence="5">
    <location>
        <begin position="8"/>
        <end position="227"/>
    </location>
</feature>
<sequence length="347" mass="36399">MTGLRLEVDLGVLAANIAAVRARVAPAEMMLIVKDDAYGHGLEAVVSRASAEGVRWFGAFDVHDALVTRGVVGEGARIFSWLTVGREEIAAALDAHVDLGVGDAGFLEDIASVARTVGAVARVHLKIDTGLHRNGIRPEQWPSVLERSVELQAEGAIRVVGVWSHIAEASDETDDEARAVFEEAVSAAERAGFAIEVRHLAASAASFARAQFRYDLVRVGAFCYGVRSAHGESETALGVRPVGSLIAPVTRVDDARAVIGVGSLHGLPSSLARRASLRHATDALPIDRIDEAHSTVTAWAGSAAGEEIVVFGAGGRSATDLAEAIGTVGEEILVRVSPLIPRTYLGG</sequence>
<organism evidence="6 7">
    <name type="scientific">Microbacterium pygmaeum</name>
    <dbReference type="NCBI Taxonomy" id="370764"/>
    <lineage>
        <taxon>Bacteria</taxon>
        <taxon>Bacillati</taxon>
        <taxon>Actinomycetota</taxon>
        <taxon>Actinomycetes</taxon>
        <taxon>Micrococcales</taxon>
        <taxon>Microbacteriaceae</taxon>
        <taxon>Microbacterium</taxon>
    </lineage>
</organism>
<keyword evidence="2 4" id="KW-0663">Pyridoxal phosphate</keyword>
<dbReference type="STRING" id="370764.SAMN04489810_2525"/>
<dbReference type="Gene3D" id="2.40.37.10">
    <property type="entry name" value="Lyase, Ornithine Decarboxylase, Chain A, domain 1"/>
    <property type="match status" value="1"/>
</dbReference>
<keyword evidence="3" id="KW-0413">Isomerase</keyword>
<reference evidence="6 7" key="1">
    <citation type="submission" date="2016-10" db="EMBL/GenBank/DDBJ databases">
        <authorList>
            <person name="de Groot N.N."/>
        </authorList>
    </citation>
    <scope>NUCLEOTIDE SEQUENCE [LARGE SCALE GENOMIC DNA]</scope>
    <source>
        <strain evidence="6 7">DSM 23142</strain>
    </source>
</reference>
<dbReference type="PROSITE" id="PS00395">
    <property type="entry name" value="ALANINE_RACEMASE"/>
    <property type="match status" value="1"/>
</dbReference>
<dbReference type="RefSeq" id="WP_091490779.1">
    <property type="nucleotide sequence ID" value="NZ_LT629692.1"/>
</dbReference>
<feature type="modified residue" description="N6-(pyridoxal phosphate)lysine" evidence="4">
    <location>
        <position position="34"/>
    </location>
</feature>
<dbReference type="Pfam" id="PF01168">
    <property type="entry name" value="Ala_racemase_N"/>
    <property type="match status" value="1"/>
</dbReference>
<evidence type="ECO:0000256" key="2">
    <source>
        <dbReference type="ARBA" id="ARBA00022898"/>
    </source>
</evidence>
<evidence type="ECO:0000259" key="5">
    <source>
        <dbReference type="Pfam" id="PF01168"/>
    </source>
</evidence>
<dbReference type="PANTHER" id="PTHR30511">
    <property type="entry name" value="ALANINE RACEMASE"/>
    <property type="match status" value="1"/>
</dbReference>
<dbReference type="Proteomes" id="UP000199009">
    <property type="component" value="Chromosome I"/>
</dbReference>
<dbReference type="AlphaFoldDB" id="A0A1G8AZQ2"/>
<dbReference type="SUPFAM" id="SSF50621">
    <property type="entry name" value="Alanine racemase C-terminal domain-like"/>
    <property type="match status" value="1"/>
</dbReference>
<dbReference type="InterPro" id="IPR001608">
    <property type="entry name" value="Ala_racemase_N"/>
</dbReference>